<dbReference type="Pfam" id="PF01478">
    <property type="entry name" value="Peptidase_A24"/>
    <property type="match status" value="1"/>
</dbReference>
<evidence type="ECO:0000313" key="4">
    <source>
        <dbReference type="EMBL" id="GAA2723313.1"/>
    </source>
</evidence>
<name>A0ABN3U2N0_9ACTN</name>
<dbReference type="Gene3D" id="1.20.120.1220">
    <property type="match status" value="1"/>
</dbReference>
<keyword evidence="2" id="KW-1133">Transmembrane helix</keyword>
<dbReference type="PANTHER" id="PTHR30487">
    <property type="entry name" value="TYPE 4 PREPILIN-LIKE PROTEINS LEADER PEPTIDE-PROCESSING ENZYME"/>
    <property type="match status" value="1"/>
</dbReference>
<dbReference type="PANTHER" id="PTHR30487:SF0">
    <property type="entry name" value="PREPILIN LEADER PEPTIDASE_N-METHYLTRANSFERASE-RELATED"/>
    <property type="match status" value="1"/>
</dbReference>
<comment type="similarity">
    <text evidence="1">Belongs to the peptidase A24 family.</text>
</comment>
<evidence type="ECO:0000256" key="2">
    <source>
        <dbReference type="SAM" id="Phobius"/>
    </source>
</evidence>
<keyword evidence="5" id="KW-1185">Reference proteome</keyword>
<dbReference type="InterPro" id="IPR000045">
    <property type="entry name" value="Prepilin_IV_endopep_pep"/>
</dbReference>
<dbReference type="EMBL" id="BAAATZ010000006">
    <property type="protein sequence ID" value="GAA2723313.1"/>
    <property type="molecule type" value="Genomic_DNA"/>
</dbReference>
<feature type="transmembrane region" description="Helical" evidence="2">
    <location>
        <begin position="182"/>
        <end position="199"/>
    </location>
</feature>
<feature type="transmembrane region" description="Helical" evidence="2">
    <location>
        <begin position="56"/>
        <end position="75"/>
    </location>
</feature>
<feature type="domain" description="Prepilin type IV endopeptidase peptidase" evidence="3">
    <location>
        <begin position="59"/>
        <end position="170"/>
    </location>
</feature>
<proteinExistence type="inferred from homology"/>
<organism evidence="4 5">
    <name type="scientific">Actinocorallia aurantiaca</name>
    <dbReference type="NCBI Taxonomy" id="46204"/>
    <lineage>
        <taxon>Bacteria</taxon>
        <taxon>Bacillati</taxon>
        <taxon>Actinomycetota</taxon>
        <taxon>Actinomycetes</taxon>
        <taxon>Streptosporangiales</taxon>
        <taxon>Thermomonosporaceae</taxon>
        <taxon>Actinocorallia</taxon>
    </lineage>
</organism>
<gene>
    <name evidence="4" type="ORF">GCM10010439_18270</name>
</gene>
<evidence type="ECO:0000313" key="5">
    <source>
        <dbReference type="Proteomes" id="UP001501842"/>
    </source>
</evidence>
<protein>
    <recommendedName>
        <fullName evidence="3">Prepilin type IV endopeptidase peptidase domain-containing protein</fullName>
    </recommendedName>
</protein>
<dbReference type="InterPro" id="IPR050882">
    <property type="entry name" value="Prepilin_peptidase/N-MTase"/>
</dbReference>
<reference evidence="4 5" key="1">
    <citation type="journal article" date="2019" name="Int. J. Syst. Evol. Microbiol.">
        <title>The Global Catalogue of Microorganisms (GCM) 10K type strain sequencing project: providing services to taxonomists for standard genome sequencing and annotation.</title>
        <authorList>
            <consortium name="The Broad Institute Genomics Platform"/>
            <consortium name="The Broad Institute Genome Sequencing Center for Infectious Disease"/>
            <person name="Wu L."/>
            <person name="Ma J."/>
        </authorList>
    </citation>
    <scope>NUCLEOTIDE SEQUENCE [LARGE SCALE GENOMIC DNA]</scope>
    <source>
        <strain evidence="4 5">JCM 8201</strain>
    </source>
</reference>
<sequence>MGVGLAGLLAGWFLAPAAERYTGELGARRRTATAVTAGLVSAALALRFGAHPVLVAYLYFGIVCTLLTFIDLAVQRLPDPYTLPAYLAGPLLLAAAAPFTEQGFPRLVYGLIGLAALWLVYGVQHFLLPDAIGRGDVKLAGVLGLYLGWLGLDAWIWGMVGGMLAGGLWGVVLLLRGKRGTHFPYGPFMIGGALAAVLLPP</sequence>
<accession>A0ABN3U2N0</accession>
<comment type="caution">
    <text evidence="4">The sequence shown here is derived from an EMBL/GenBank/DDBJ whole genome shotgun (WGS) entry which is preliminary data.</text>
</comment>
<evidence type="ECO:0000256" key="1">
    <source>
        <dbReference type="ARBA" id="ARBA00005801"/>
    </source>
</evidence>
<keyword evidence="2" id="KW-0472">Membrane</keyword>
<keyword evidence="2" id="KW-0812">Transmembrane</keyword>
<dbReference type="Proteomes" id="UP001501842">
    <property type="component" value="Unassembled WGS sequence"/>
</dbReference>
<feature type="transmembrane region" description="Helical" evidence="2">
    <location>
        <begin position="81"/>
        <end position="100"/>
    </location>
</feature>
<feature type="transmembrane region" description="Helical" evidence="2">
    <location>
        <begin position="107"/>
        <end position="127"/>
    </location>
</feature>
<evidence type="ECO:0000259" key="3">
    <source>
        <dbReference type="Pfam" id="PF01478"/>
    </source>
</evidence>
<feature type="transmembrane region" description="Helical" evidence="2">
    <location>
        <begin position="154"/>
        <end position="175"/>
    </location>
</feature>